<dbReference type="InterPro" id="IPR015943">
    <property type="entry name" value="WD40/YVTN_repeat-like_dom_sf"/>
</dbReference>
<evidence type="ECO:0000313" key="7">
    <source>
        <dbReference type="EMBL" id="GME67184.1"/>
    </source>
</evidence>
<evidence type="ECO:0000256" key="1">
    <source>
        <dbReference type="ARBA" id="ARBA00004123"/>
    </source>
</evidence>
<evidence type="ECO:0000313" key="8">
    <source>
        <dbReference type="Proteomes" id="UP001165120"/>
    </source>
</evidence>
<feature type="repeat" description="WD" evidence="5">
    <location>
        <begin position="63"/>
        <end position="104"/>
    </location>
</feature>
<dbReference type="InterPro" id="IPR019775">
    <property type="entry name" value="WD40_repeat_CS"/>
</dbReference>
<dbReference type="InterPro" id="IPR036322">
    <property type="entry name" value="WD40_repeat_dom_sf"/>
</dbReference>
<dbReference type="EMBL" id="BSXN01000116">
    <property type="protein sequence ID" value="GME67184.1"/>
    <property type="molecule type" value="Genomic_DNA"/>
</dbReference>
<sequence>MNLSLLDPFAVAKEFPETLTQSLSFGRSTCIKTNRRGDYIASGTVDGTIVIIDLDTNNVIKVLRDHIRAVTSISWSNCGRYLLSSSRDWKVNLWDLKEFKIIRSLNFNCPIWSASIHPEDKFKFVASLLEDDPVYVDLTNENEYKIVKLQTDPLDKENETVAENENENGNGNENNEENEIESSNKKRKTNKKNSNSGSRKTRHWTLCSIFTPNSKLIFNGTSKGFINIFRISDLKLIFSFKISNSNIKNIIVSENCIRFAINSSDRIVRQFKFPLKFWDYFITDSENENKNNTNLEDSNIKDEIFEFEFELEHKYQDVVNRIQWNSVKFNHDSEYICASTWGSTHDIYIWETTMGSLVKILEGPNEELVEVDWNYKKCSILATGVDSGIIYIWSNIIPQKWSALATDFEEIEENIDYEEKEDEFDLIDEDELMNKQLEDEDQIVDIISREKLDPRGFPILADSCFIIDVNLEQEEILLENDD</sequence>
<name>A0A9W6SVF9_CANBO</name>
<dbReference type="PANTHER" id="PTHR44040">
    <property type="entry name" value="RETINOBLASTOMA-BINDING PROTEIN 5"/>
    <property type="match status" value="1"/>
</dbReference>
<organism evidence="7 8">
    <name type="scientific">Candida boidinii</name>
    <name type="common">Yeast</name>
    <dbReference type="NCBI Taxonomy" id="5477"/>
    <lineage>
        <taxon>Eukaryota</taxon>
        <taxon>Fungi</taxon>
        <taxon>Dikarya</taxon>
        <taxon>Ascomycota</taxon>
        <taxon>Saccharomycotina</taxon>
        <taxon>Pichiomycetes</taxon>
        <taxon>Pichiales</taxon>
        <taxon>Pichiaceae</taxon>
        <taxon>Ogataea</taxon>
        <taxon>Ogataea/Candida clade</taxon>
    </lineage>
</organism>
<dbReference type="SUPFAM" id="SSF50978">
    <property type="entry name" value="WD40 repeat-like"/>
    <property type="match status" value="1"/>
</dbReference>
<gene>
    <name evidence="7" type="ORF">Cboi02_000061300</name>
</gene>
<dbReference type="InterPro" id="IPR037850">
    <property type="entry name" value="RBBP5/Swd1"/>
</dbReference>
<dbReference type="PROSITE" id="PS50294">
    <property type="entry name" value="WD_REPEATS_REGION"/>
    <property type="match status" value="1"/>
</dbReference>
<dbReference type="Gene3D" id="2.130.10.10">
    <property type="entry name" value="YVTN repeat-like/Quinoprotein amine dehydrogenase"/>
    <property type="match status" value="2"/>
</dbReference>
<keyword evidence="4" id="KW-0539">Nucleus</keyword>
<keyword evidence="2 5" id="KW-0853">WD repeat</keyword>
<accession>A0A9W6SVF9</accession>
<evidence type="ECO:0000256" key="5">
    <source>
        <dbReference type="PROSITE-ProRule" id="PRU00221"/>
    </source>
</evidence>
<keyword evidence="8" id="KW-1185">Reference proteome</keyword>
<dbReference type="SMART" id="SM00320">
    <property type="entry name" value="WD40"/>
    <property type="match status" value="5"/>
</dbReference>
<evidence type="ECO:0000256" key="6">
    <source>
        <dbReference type="SAM" id="MobiDB-lite"/>
    </source>
</evidence>
<feature type="region of interest" description="Disordered" evidence="6">
    <location>
        <begin position="156"/>
        <end position="199"/>
    </location>
</feature>
<dbReference type="InterPro" id="IPR001680">
    <property type="entry name" value="WD40_rpt"/>
</dbReference>
<dbReference type="PROSITE" id="PS50082">
    <property type="entry name" value="WD_REPEATS_2"/>
    <property type="match status" value="1"/>
</dbReference>
<comment type="caution">
    <text evidence="7">The sequence shown here is derived from an EMBL/GenBank/DDBJ whole genome shotgun (WGS) entry which is preliminary data.</text>
</comment>
<dbReference type="AlphaFoldDB" id="A0A9W6SVF9"/>
<evidence type="ECO:0000256" key="3">
    <source>
        <dbReference type="ARBA" id="ARBA00022737"/>
    </source>
</evidence>
<dbReference type="GO" id="GO:0048188">
    <property type="term" value="C:Set1C/COMPASS complex"/>
    <property type="evidence" value="ECO:0007669"/>
    <property type="project" value="InterPro"/>
</dbReference>
<dbReference type="PANTHER" id="PTHR44040:SF1">
    <property type="entry name" value="RETINOBLASTOMA-BINDING PROTEIN 5"/>
    <property type="match status" value="1"/>
</dbReference>
<dbReference type="Pfam" id="PF00400">
    <property type="entry name" value="WD40"/>
    <property type="match status" value="2"/>
</dbReference>
<evidence type="ECO:0000256" key="2">
    <source>
        <dbReference type="ARBA" id="ARBA00022574"/>
    </source>
</evidence>
<dbReference type="Proteomes" id="UP001165120">
    <property type="component" value="Unassembled WGS sequence"/>
</dbReference>
<evidence type="ECO:0000256" key="4">
    <source>
        <dbReference type="ARBA" id="ARBA00023242"/>
    </source>
</evidence>
<protein>
    <submittedName>
        <fullName evidence="7">Unnamed protein product</fullName>
    </submittedName>
</protein>
<proteinExistence type="predicted"/>
<comment type="subcellular location">
    <subcellularLocation>
        <location evidence="1">Nucleus</location>
    </subcellularLocation>
</comment>
<reference evidence="7" key="1">
    <citation type="submission" date="2023-04" db="EMBL/GenBank/DDBJ databases">
        <title>Candida boidinii NBRC 10035.</title>
        <authorList>
            <person name="Ichikawa N."/>
            <person name="Sato H."/>
            <person name="Tonouchi N."/>
        </authorList>
    </citation>
    <scope>NUCLEOTIDE SEQUENCE</scope>
    <source>
        <strain evidence="7">NBRC 10035</strain>
    </source>
</reference>
<keyword evidence="3" id="KW-0677">Repeat</keyword>
<dbReference type="PROSITE" id="PS00678">
    <property type="entry name" value="WD_REPEATS_1"/>
    <property type="match status" value="1"/>
</dbReference>